<dbReference type="EMBL" id="ML977561">
    <property type="protein sequence ID" value="KAF2005780.1"/>
    <property type="molecule type" value="Genomic_DNA"/>
</dbReference>
<reference evidence="1" key="1">
    <citation type="journal article" date="2020" name="Stud. Mycol.">
        <title>101 Dothideomycetes genomes: a test case for predicting lifestyles and emergence of pathogens.</title>
        <authorList>
            <person name="Haridas S."/>
            <person name="Albert R."/>
            <person name="Binder M."/>
            <person name="Bloem J."/>
            <person name="Labutti K."/>
            <person name="Salamov A."/>
            <person name="Andreopoulos B."/>
            <person name="Baker S."/>
            <person name="Barry K."/>
            <person name="Bills G."/>
            <person name="Bluhm B."/>
            <person name="Cannon C."/>
            <person name="Castanera R."/>
            <person name="Culley D."/>
            <person name="Daum C."/>
            <person name="Ezra D."/>
            <person name="Gonzalez J."/>
            <person name="Henrissat B."/>
            <person name="Kuo A."/>
            <person name="Liang C."/>
            <person name="Lipzen A."/>
            <person name="Lutzoni F."/>
            <person name="Magnuson J."/>
            <person name="Mondo S."/>
            <person name="Nolan M."/>
            <person name="Ohm R."/>
            <person name="Pangilinan J."/>
            <person name="Park H.-J."/>
            <person name="Ramirez L."/>
            <person name="Alfaro M."/>
            <person name="Sun H."/>
            <person name="Tritt A."/>
            <person name="Yoshinaga Y."/>
            <person name="Zwiers L.-H."/>
            <person name="Turgeon B."/>
            <person name="Goodwin S."/>
            <person name="Spatafora J."/>
            <person name="Crous P."/>
            <person name="Grigoriev I."/>
        </authorList>
    </citation>
    <scope>NUCLEOTIDE SEQUENCE</scope>
    <source>
        <strain evidence="1">CBS 123094</strain>
    </source>
</reference>
<protein>
    <submittedName>
        <fullName evidence="1">Uncharacterized protein</fullName>
    </submittedName>
</protein>
<evidence type="ECO:0000313" key="2">
    <source>
        <dbReference type="Proteomes" id="UP000799779"/>
    </source>
</evidence>
<sequence>MEVTRRKPKLSRKRLEDRGVFFSAEVCEADELAENPIRPVQVAMLHNELLLPASSQDNIEEEMKMVDQNDDNLDLEPPWEVYVEKHPDSQTMSSRDRKKAWAKLEEKYIDCKNIAEEFKKNKRQMEVEDRYQFDLQHHFFKAFKGKETRGSDAARARYTL</sequence>
<proteinExistence type="predicted"/>
<organism evidence="1 2">
    <name type="scientific">Amniculicola lignicola CBS 123094</name>
    <dbReference type="NCBI Taxonomy" id="1392246"/>
    <lineage>
        <taxon>Eukaryota</taxon>
        <taxon>Fungi</taxon>
        <taxon>Dikarya</taxon>
        <taxon>Ascomycota</taxon>
        <taxon>Pezizomycotina</taxon>
        <taxon>Dothideomycetes</taxon>
        <taxon>Pleosporomycetidae</taxon>
        <taxon>Pleosporales</taxon>
        <taxon>Amniculicolaceae</taxon>
        <taxon>Amniculicola</taxon>
    </lineage>
</organism>
<keyword evidence="2" id="KW-1185">Reference proteome</keyword>
<dbReference type="AlphaFoldDB" id="A0A6A5WVI6"/>
<accession>A0A6A5WVI6</accession>
<gene>
    <name evidence="1" type="ORF">P154DRAFT_615737</name>
</gene>
<dbReference type="Proteomes" id="UP000799779">
    <property type="component" value="Unassembled WGS sequence"/>
</dbReference>
<name>A0A6A5WVI6_9PLEO</name>
<evidence type="ECO:0000313" key="1">
    <source>
        <dbReference type="EMBL" id="KAF2005780.1"/>
    </source>
</evidence>